<protein>
    <submittedName>
        <fullName evidence="1">Uncharacterized protein</fullName>
    </submittedName>
</protein>
<reference evidence="1 2" key="1">
    <citation type="submission" date="2017-08" db="EMBL/GenBank/DDBJ databases">
        <title>Infants hospitalized years apart are colonized by the same room-sourced microbial strains.</title>
        <authorList>
            <person name="Brooks B."/>
            <person name="Olm M.R."/>
            <person name="Firek B.A."/>
            <person name="Baker R."/>
            <person name="Thomas B.C."/>
            <person name="Morowitz M.J."/>
            <person name="Banfield J.F."/>
        </authorList>
    </citation>
    <scope>NUCLEOTIDE SEQUENCE [LARGE SCALE GENOMIC DNA]</scope>
    <source>
        <strain evidence="1">S2_003_000_R2_14</strain>
    </source>
</reference>
<accession>A0A2W5SZ57</accession>
<gene>
    <name evidence="1" type="ORF">DI536_31215</name>
</gene>
<evidence type="ECO:0000313" key="2">
    <source>
        <dbReference type="Proteomes" id="UP000249061"/>
    </source>
</evidence>
<proteinExistence type="predicted"/>
<comment type="caution">
    <text evidence="1">The sequence shown here is derived from an EMBL/GenBank/DDBJ whole genome shotgun (WGS) entry which is preliminary data.</text>
</comment>
<dbReference type="AlphaFoldDB" id="A0A2W5SZ57"/>
<dbReference type="Proteomes" id="UP000249061">
    <property type="component" value="Unassembled WGS sequence"/>
</dbReference>
<organism evidence="1 2">
    <name type="scientific">Archangium gephyra</name>
    <dbReference type="NCBI Taxonomy" id="48"/>
    <lineage>
        <taxon>Bacteria</taxon>
        <taxon>Pseudomonadati</taxon>
        <taxon>Myxococcota</taxon>
        <taxon>Myxococcia</taxon>
        <taxon>Myxococcales</taxon>
        <taxon>Cystobacterineae</taxon>
        <taxon>Archangiaceae</taxon>
        <taxon>Archangium</taxon>
    </lineage>
</organism>
<evidence type="ECO:0000313" key="1">
    <source>
        <dbReference type="EMBL" id="PZR05933.1"/>
    </source>
</evidence>
<dbReference type="EMBL" id="QFQP01000041">
    <property type="protein sequence ID" value="PZR05933.1"/>
    <property type="molecule type" value="Genomic_DNA"/>
</dbReference>
<name>A0A2W5SZ57_9BACT</name>
<sequence>MRFVVLALGLAIVGYLGYRSMYGGRAPTEENSPKKRLENVQNAANRIEKEQEEAARRALEKATPQE</sequence>